<evidence type="ECO:0000256" key="8">
    <source>
        <dbReference type="ARBA" id="ARBA00023136"/>
    </source>
</evidence>
<dbReference type="SMART" id="SM00382">
    <property type="entry name" value="AAA"/>
    <property type="match status" value="1"/>
</dbReference>
<gene>
    <name evidence="10" type="ORF">CLUG_03061</name>
</gene>
<evidence type="ECO:0000256" key="5">
    <source>
        <dbReference type="ARBA" id="ARBA00022741"/>
    </source>
</evidence>
<name>C4Y3E8_CLAL4</name>
<dbReference type="STRING" id="306902.C4Y3E8"/>
<dbReference type="CDD" id="cd03244">
    <property type="entry name" value="ABCC_MRP_domain2"/>
    <property type="match status" value="1"/>
</dbReference>
<evidence type="ECO:0000256" key="3">
    <source>
        <dbReference type="ARBA" id="ARBA00022692"/>
    </source>
</evidence>
<keyword evidence="3" id="KW-0812">Transmembrane</keyword>
<dbReference type="Gene3D" id="3.40.50.300">
    <property type="entry name" value="P-loop containing nucleotide triphosphate hydrolases"/>
    <property type="match status" value="1"/>
</dbReference>
<dbReference type="AlphaFoldDB" id="C4Y3E8"/>
<dbReference type="InterPro" id="IPR003593">
    <property type="entry name" value="AAA+_ATPase"/>
</dbReference>
<sequence>RPRIIEDHRPRKSCPYNGEVVFKDYSTRHRTELDLVLKNVNLSIKPHEKIGIVGRTGAGKSSLTLALFRIIEAAGGHIDIDQLNTSTIGLADLRHKLSIIPQDAQVFEGSIRSNLDPTNIYTDEQLWKSLELSHLKDHVLNMYAERSTEESDITSALDVKMSEGGSNLSVGQRQLMCLARALLVPSPILVLDEATAAVDVETDQVLQETIRSEFKDRTILTIAHRLNTIMDSDRIVVLEHGEVAEFDTPANLLKRKDSLFYSLSKQGGFVDEEEEEDKEGKET</sequence>
<accession>C4Y3E8</accession>
<evidence type="ECO:0000259" key="9">
    <source>
        <dbReference type="PROSITE" id="PS50893"/>
    </source>
</evidence>
<dbReference type="HOGENOM" id="CLU_000604_1_9_1"/>
<dbReference type="Proteomes" id="UP000007703">
    <property type="component" value="Unassembled WGS sequence"/>
</dbReference>
<evidence type="ECO:0000256" key="7">
    <source>
        <dbReference type="ARBA" id="ARBA00022989"/>
    </source>
</evidence>
<evidence type="ECO:0000313" key="10">
    <source>
        <dbReference type="EMBL" id="EEQ38935.1"/>
    </source>
</evidence>
<dbReference type="OrthoDB" id="4020894at2759"/>
<dbReference type="InterPro" id="IPR017871">
    <property type="entry name" value="ABC_transporter-like_CS"/>
</dbReference>
<protein>
    <recommendedName>
        <fullName evidence="9">ABC transporter domain-containing protein</fullName>
    </recommendedName>
</protein>
<dbReference type="OMA" id="YANITHA"/>
<dbReference type="GO" id="GO:0042626">
    <property type="term" value="F:ATPase-coupled transmembrane transporter activity"/>
    <property type="evidence" value="ECO:0007669"/>
    <property type="project" value="TreeGrafter"/>
</dbReference>
<feature type="domain" description="ABC transporter" evidence="9">
    <location>
        <begin position="20"/>
        <end position="265"/>
    </location>
</feature>
<organism evidence="10 11">
    <name type="scientific">Clavispora lusitaniae (strain ATCC 42720)</name>
    <name type="common">Yeast</name>
    <name type="synonym">Candida lusitaniae</name>
    <dbReference type="NCBI Taxonomy" id="306902"/>
    <lineage>
        <taxon>Eukaryota</taxon>
        <taxon>Fungi</taxon>
        <taxon>Dikarya</taxon>
        <taxon>Ascomycota</taxon>
        <taxon>Saccharomycotina</taxon>
        <taxon>Pichiomycetes</taxon>
        <taxon>Metschnikowiaceae</taxon>
        <taxon>Clavispora</taxon>
    </lineage>
</organism>
<dbReference type="PROSITE" id="PS50893">
    <property type="entry name" value="ABC_TRANSPORTER_2"/>
    <property type="match status" value="1"/>
</dbReference>
<dbReference type="VEuPathDB" id="FungiDB:CLUG_03061"/>
<keyword evidence="6" id="KW-0067">ATP-binding</keyword>
<keyword evidence="2" id="KW-0813">Transport</keyword>
<keyword evidence="7" id="KW-1133">Transmembrane helix</keyword>
<proteinExistence type="predicted"/>
<dbReference type="GO" id="GO:0000329">
    <property type="term" value="C:fungal-type vacuole membrane"/>
    <property type="evidence" value="ECO:0007669"/>
    <property type="project" value="UniProtKB-ARBA"/>
</dbReference>
<dbReference type="FunFam" id="3.40.50.300:FF:000565">
    <property type="entry name" value="ABC bile acid transporter"/>
    <property type="match status" value="1"/>
</dbReference>
<evidence type="ECO:0000313" key="11">
    <source>
        <dbReference type="Proteomes" id="UP000007703"/>
    </source>
</evidence>
<keyword evidence="8" id="KW-0472">Membrane</keyword>
<keyword evidence="5" id="KW-0547">Nucleotide-binding</keyword>
<dbReference type="GO" id="GO:0016887">
    <property type="term" value="F:ATP hydrolysis activity"/>
    <property type="evidence" value="ECO:0007669"/>
    <property type="project" value="InterPro"/>
</dbReference>
<dbReference type="InterPro" id="IPR003439">
    <property type="entry name" value="ABC_transporter-like_ATP-bd"/>
</dbReference>
<dbReference type="EMBL" id="CH408078">
    <property type="protein sequence ID" value="EEQ38935.1"/>
    <property type="molecule type" value="Genomic_DNA"/>
</dbReference>
<evidence type="ECO:0000256" key="6">
    <source>
        <dbReference type="ARBA" id="ARBA00022840"/>
    </source>
</evidence>
<evidence type="ECO:0000256" key="4">
    <source>
        <dbReference type="ARBA" id="ARBA00022737"/>
    </source>
</evidence>
<dbReference type="InParanoid" id="C4Y3E8"/>
<dbReference type="GO" id="GO:0005524">
    <property type="term" value="F:ATP binding"/>
    <property type="evidence" value="ECO:0007669"/>
    <property type="project" value="UniProtKB-KW"/>
</dbReference>
<evidence type="ECO:0000256" key="1">
    <source>
        <dbReference type="ARBA" id="ARBA00004128"/>
    </source>
</evidence>
<comment type="subcellular location">
    <subcellularLocation>
        <location evidence="1">Vacuole membrane</location>
        <topology evidence="1">Multi-pass membrane protein</topology>
    </subcellularLocation>
</comment>
<keyword evidence="4" id="KW-0677">Repeat</keyword>
<dbReference type="InterPro" id="IPR027417">
    <property type="entry name" value="P-loop_NTPase"/>
</dbReference>
<dbReference type="PANTHER" id="PTHR24223">
    <property type="entry name" value="ATP-BINDING CASSETTE SUB-FAMILY C"/>
    <property type="match status" value="1"/>
</dbReference>
<dbReference type="Pfam" id="PF00005">
    <property type="entry name" value="ABC_tran"/>
    <property type="match status" value="1"/>
</dbReference>
<reference evidence="10 11" key="1">
    <citation type="journal article" date="2009" name="Nature">
        <title>Evolution of pathogenicity and sexual reproduction in eight Candida genomes.</title>
        <authorList>
            <person name="Butler G."/>
            <person name="Rasmussen M.D."/>
            <person name="Lin M.F."/>
            <person name="Santos M.A."/>
            <person name="Sakthikumar S."/>
            <person name="Munro C.A."/>
            <person name="Rheinbay E."/>
            <person name="Grabherr M."/>
            <person name="Forche A."/>
            <person name="Reedy J.L."/>
            <person name="Agrafioti I."/>
            <person name="Arnaud M.B."/>
            <person name="Bates S."/>
            <person name="Brown A.J."/>
            <person name="Brunke S."/>
            <person name="Costanzo M.C."/>
            <person name="Fitzpatrick D.A."/>
            <person name="de Groot P.W."/>
            <person name="Harris D."/>
            <person name="Hoyer L.L."/>
            <person name="Hube B."/>
            <person name="Klis F.M."/>
            <person name="Kodira C."/>
            <person name="Lennard N."/>
            <person name="Logue M.E."/>
            <person name="Martin R."/>
            <person name="Neiman A.M."/>
            <person name="Nikolaou E."/>
            <person name="Quail M.A."/>
            <person name="Quinn J."/>
            <person name="Santos M.C."/>
            <person name="Schmitzberger F.F."/>
            <person name="Sherlock G."/>
            <person name="Shah P."/>
            <person name="Silverstein K.A."/>
            <person name="Skrzypek M.S."/>
            <person name="Soll D."/>
            <person name="Staggs R."/>
            <person name="Stansfield I."/>
            <person name="Stumpf M.P."/>
            <person name="Sudbery P.E."/>
            <person name="Srikantha T."/>
            <person name="Zeng Q."/>
            <person name="Berman J."/>
            <person name="Berriman M."/>
            <person name="Heitman J."/>
            <person name="Gow N.A."/>
            <person name="Lorenz M.C."/>
            <person name="Birren B.W."/>
            <person name="Kellis M."/>
            <person name="Cuomo C.A."/>
        </authorList>
    </citation>
    <scope>NUCLEOTIDE SEQUENCE [LARGE SCALE GENOMIC DNA]</scope>
    <source>
        <strain evidence="10 11">ATCC 42720</strain>
    </source>
</reference>
<dbReference type="SUPFAM" id="SSF52540">
    <property type="entry name" value="P-loop containing nucleoside triphosphate hydrolases"/>
    <property type="match status" value="1"/>
</dbReference>
<dbReference type="PANTHER" id="PTHR24223:SF443">
    <property type="entry name" value="MULTIDRUG-RESISTANCE LIKE PROTEIN 1, ISOFORM I"/>
    <property type="match status" value="1"/>
</dbReference>
<feature type="non-terminal residue" evidence="10">
    <location>
        <position position="1"/>
    </location>
</feature>
<dbReference type="PROSITE" id="PS00211">
    <property type="entry name" value="ABC_TRANSPORTER_1"/>
    <property type="match status" value="1"/>
</dbReference>
<dbReference type="KEGG" id="clu:CLUG_03061"/>
<evidence type="ECO:0000256" key="2">
    <source>
        <dbReference type="ARBA" id="ARBA00022448"/>
    </source>
</evidence>
<dbReference type="InterPro" id="IPR050173">
    <property type="entry name" value="ABC_transporter_C-like"/>
</dbReference>